<dbReference type="Gene3D" id="1.25.10.10">
    <property type="entry name" value="Leucine-rich Repeat Variant"/>
    <property type="match status" value="1"/>
</dbReference>
<dbReference type="InterPro" id="IPR016024">
    <property type="entry name" value="ARM-type_fold"/>
</dbReference>
<dbReference type="SUPFAM" id="SSF48371">
    <property type="entry name" value="ARM repeat"/>
    <property type="match status" value="1"/>
</dbReference>
<evidence type="ECO:0000259" key="2">
    <source>
        <dbReference type="Pfam" id="PF25574"/>
    </source>
</evidence>
<dbReference type="EMBL" id="GGEC01089295">
    <property type="protein sequence ID" value="MBX69779.1"/>
    <property type="molecule type" value="Transcribed_RNA"/>
</dbReference>
<evidence type="ECO:0000256" key="1">
    <source>
        <dbReference type="ARBA" id="ARBA00022737"/>
    </source>
</evidence>
<organism evidence="3">
    <name type="scientific">Rhizophora mucronata</name>
    <name type="common">Asiatic mangrove</name>
    <dbReference type="NCBI Taxonomy" id="61149"/>
    <lineage>
        <taxon>Eukaryota</taxon>
        <taxon>Viridiplantae</taxon>
        <taxon>Streptophyta</taxon>
        <taxon>Embryophyta</taxon>
        <taxon>Tracheophyta</taxon>
        <taxon>Spermatophyta</taxon>
        <taxon>Magnoliopsida</taxon>
        <taxon>eudicotyledons</taxon>
        <taxon>Gunneridae</taxon>
        <taxon>Pentapetalae</taxon>
        <taxon>rosids</taxon>
        <taxon>fabids</taxon>
        <taxon>Malpighiales</taxon>
        <taxon>Rhizophoraceae</taxon>
        <taxon>Rhizophora</taxon>
    </lineage>
</organism>
<proteinExistence type="predicted"/>
<reference evidence="3" key="1">
    <citation type="submission" date="2018-02" db="EMBL/GenBank/DDBJ databases">
        <title>Rhizophora mucronata_Transcriptome.</title>
        <authorList>
            <person name="Meera S.P."/>
            <person name="Sreeshan A."/>
            <person name="Augustine A."/>
        </authorList>
    </citation>
    <scope>NUCLEOTIDE SEQUENCE</scope>
    <source>
        <tissue evidence="3">Leaf</tissue>
    </source>
</reference>
<evidence type="ECO:0000313" key="3">
    <source>
        <dbReference type="EMBL" id="MBX69779.1"/>
    </source>
</evidence>
<dbReference type="InterPro" id="IPR058584">
    <property type="entry name" value="IMB1_TNPO1-like_TPR"/>
</dbReference>
<dbReference type="AlphaFoldDB" id="A0A2P2QRY8"/>
<dbReference type="InterPro" id="IPR011989">
    <property type="entry name" value="ARM-like"/>
</dbReference>
<keyword evidence="1" id="KW-0677">Repeat</keyword>
<dbReference type="Pfam" id="PF25574">
    <property type="entry name" value="TPR_IMB1"/>
    <property type="match status" value="1"/>
</dbReference>
<name>A0A2P2QRY8_RHIMU</name>
<accession>A0A2P2QRY8</accession>
<protein>
    <recommendedName>
        <fullName evidence="2">Importin subunit beta-1/Transportin-1-like TPR repeats domain-containing protein</fullName>
    </recommendedName>
</protein>
<feature type="domain" description="Importin subunit beta-1/Transportin-1-like TPR repeats" evidence="2">
    <location>
        <begin position="1"/>
        <end position="73"/>
    </location>
</feature>
<sequence length="117" mass="12775">MIEYANSLQNGILEAYSGILQGFKNSPKTQFLISYAPHILHFLDSLYLEKDMDDVVMKTAIGVLGDLADTLGSSAGPLIQQSLSSKDFLDECLSSEDDMVKESAEWAKLAISRAISV</sequence>